<dbReference type="Pfam" id="PF17390">
    <property type="entry name" value="Bac_rhamnosid_C"/>
    <property type="match status" value="1"/>
</dbReference>
<evidence type="ECO:0000256" key="3">
    <source>
        <dbReference type="ARBA" id="ARBA00022801"/>
    </source>
</evidence>
<reference evidence="8 9" key="1">
    <citation type="submission" date="2020-08" db="EMBL/GenBank/DDBJ databases">
        <title>Genome public.</title>
        <authorList>
            <person name="Liu C."/>
            <person name="Sun Q."/>
        </authorList>
    </citation>
    <scope>NUCLEOTIDE SEQUENCE [LARGE SCALE GENOMIC DNA]</scope>
    <source>
        <strain evidence="8 9">BX2</strain>
    </source>
</reference>
<dbReference type="SUPFAM" id="SSF48208">
    <property type="entry name" value="Six-hairpin glycosidases"/>
    <property type="match status" value="1"/>
</dbReference>
<accession>A0ABR7DUW0</accession>
<dbReference type="Gene3D" id="2.60.420.10">
    <property type="entry name" value="Maltose phosphorylase, domain 3"/>
    <property type="match status" value="1"/>
</dbReference>
<dbReference type="InterPro" id="IPR008902">
    <property type="entry name" value="Rhamnosid_concanavalin"/>
</dbReference>
<sequence>MKYSLLQLRWIFILLSFVLFSPVWTWGNTSVVSLKVQNVVKPLAVEDRHPVFSWQMSSDERGQKQSAYQIIVTRKSDGRVVWDSRKVESGVSTQVKYQGVALQPEMAYEWNLTVWDAQGKSYAASSSFETGLMNPHISAWNGAEWIGSKELRLDATATNYFMISTQFRLLKGDKASFILGANDFRLIDSFQNADNLEGENYVRIELDLSGVGSGRGAVLHIYRVGYAQGDRADIPFMTVSAEKYPGTNINALFTPANKSAKHAITVKVESSNLSFTIDGKALTTTSAAGTAATPFNVGPWGNTHDQNTLPHLASIGFAAMPGCEVCYTDYQIKNCGRSEDNVTFDRRHYAVFETLPNVSLQGDDILVRNETEKMTVGYADPSHGALTMLRSRFTTQDKKKMARAKLYVTAMGAYELFMNGKRVGEDWFAPGNSQYREVLGYYAYDVTELLADGDNCIAARLNPGWYTGYMTFTMPNYNFFGDYEALLACLVISYEDGSRQVVVTNKDTWKMYKDGPVRSGSFFHGERYDANREPAVEGWNTVSYDDSVWMQPDIIRKRDWIHFDIKARYDEPVRVREVLTAKQVMPVHSQCKHTYVYSMGVNMVGVPSVTIPAGYLKKGDVVIMRYAEQLYPGLKGDDAWYVHEYGKKGRNIAGRPLHETMRAALVSDFYMAKDDSEVTIQPSTTYRGYQYIQITLPSHKGALPLDCVKGLVLSSDNLPTGTYEAVTADGRTGKLANQLFRNIQRSQLGNFFTIPTDCPQRNERMGWTGDAQTYTRTATYNSDVQNFFRQWMVTVRADQGVGSATEAPGGIGSTVPTYNLADDTTFADGTTWAAAVCMVPWQLYTQYGNTQVIEENMEAMMAWLNGMDFYDFSETYPHLSAKTSGLSDWLAMDPNTPADLVNNAIYIYMMEVTACMADAIGRTDYADQLRTRHTLAKEEWNRAYVDESTGKTKSVDGKPVHSQSSYATPLNFNCFSDENKAKAEAWLAELAVNPSSSGLGEGNYPAYTITTGFSGTPNILPALSRAGHVEEAFRMFTCTDFTSWLYPVTKGATSIWERWNGYEVAFAEGHSNAMNSFNHFALGAVGQWMYEYQLGITNNHGRGEAGYKHFVLQPSAGADYISLSGSYASCYGVIRSSWTADGKGTLTSYRTTIPANTTATLYLPVADVVSVCKEIEGAKFMGKSFRHGIPVAVYELESGSFEFVVRGDQVEVH</sequence>
<protein>
    <recommendedName>
        <fullName evidence="2">alpha-L-rhamnosidase</fullName>
        <ecNumber evidence="2">3.2.1.40</ecNumber>
    </recommendedName>
</protein>
<dbReference type="EC" id="3.2.1.40" evidence="2"/>
<feature type="domain" description="Alpha-L-rhamnosidase six-hairpin glycosidase" evidence="6">
    <location>
        <begin position="734"/>
        <end position="1092"/>
    </location>
</feature>
<comment type="caution">
    <text evidence="8">The sequence shown here is derived from an EMBL/GenBank/DDBJ whole genome shotgun (WGS) entry which is preliminary data.</text>
</comment>
<evidence type="ECO:0000259" key="6">
    <source>
        <dbReference type="Pfam" id="PF17389"/>
    </source>
</evidence>
<evidence type="ECO:0000259" key="4">
    <source>
        <dbReference type="Pfam" id="PF05592"/>
    </source>
</evidence>
<gene>
    <name evidence="8" type="ORF">H8S77_00285</name>
</gene>
<dbReference type="InterPro" id="IPR012341">
    <property type="entry name" value="6hp_glycosidase-like_sf"/>
</dbReference>
<dbReference type="Proteomes" id="UP000644010">
    <property type="component" value="Unassembled WGS sequence"/>
</dbReference>
<dbReference type="Pfam" id="PF17389">
    <property type="entry name" value="Bac_rhamnosid6H"/>
    <property type="match status" value="1"/>
</dbReference>
<dbReference type="PANTHER" id="PTHR33307:SF6">
    <property type="entry name" value="ALPHA-RHAMNOSIDASE (EUROFUNG)-RELATED"/>
    <property type="match status" value="1"/>
</dbReference>
<dbReference type="RefSeq" id="WP_186957833.1">
    <property type="nucleotide sequence ID" value="NZ_JACOOI010000001.1"/>
</dbReference>
<dbReference type="InterPro" id="IPR008928">
    <property type="entry name" value="6-hairpin_glycosidase_sf"/>
</dbReference>
<feature type="domain" description="Alpha-L-rhamnosidase concanavalin-like" evidence="4">
    <location>
        <begin position="593"/>
        <end position="697"/>
    </location>
</feature>
<dbReference type="InterPro" id="IPR035396">
    <property type="entry name" value="Bac_rhamnosid6H"/>
</dbReference>
<dbReference type="Pfam" id="PF08531">
    <property type="entry name" value="Bac_rhamnosid_N"/>
    <property type="match status" value="1"/>
</dbReference>
<dbReference type="InterPro" id="IPR013783">
    <property type="entry name" value="Ig-like_fold"/>
</dbReference>
<evidence type="ECO:0000256" key="2">
    <source>
        <dbReference type="ARBA" id="ARBA00012652"/>
    </source>
</evidence>
<dbReference type="PANTHER" id="PTHR33307">
    <property type="entry name" value="ALPHA-RHAMNOSIDASE (EUROFUNG)"/>
    <property type="match status" value="1"/>
</dbReference>
<dbReference type="Pfam" id="PF05592">
    <property type="entry name" value="Bac_rhamnosid"/>
    <property type="match status" value="1"/>
</dbReference>
<evidence type="ECO:0000313" key="9">
    <source>
        <dbReference type="Proteomes" id="UP000644010"/>
    </source>
</evidence>
<dbReference type="PIRSF" id="PIRSF010631">
    <property type="entry name" value="A-rhamnsds"/>
    <property type="match status" value="1"/>
</dbReference>
<name>A0ABR7DUW0_9BACT</name>
<dbReference type="InterPro" id="IPR016007">
    <property type="entry name" value="Alpha_rhamnosid"/>
</dbReference>
<dbReference type="Gene3D" id="2.60.120.260">
    <property type="entry name" value="Galactose-binding domain-like"/>
    <property type="match status" value="2"/>
</dbReference>
<evidence type="ECO:0000259" key="7">
    <source>
        <dbReference type="Pfam" id="PF17390"/>
    </source>
</evidence>
<proteinExistence type="predicted"/>
<dbReference type="GO" id="GO:0016787">
    <property type="term" value="F:hydrolase activity"/>
    <property type="evidence" value="ECO:0007669"/>
    <property type="project" value="UniProtKB-KW"/>
</dbReference>
<feature type="domain" description="Bacterial alpha-L-rhamnosidase N-terminal" evidence="5">
    <location>
        <begin position="399"/>
        <end position="576"/>
    </location>
</feature>
<comment type="catalytic activity">
    <reaction evidence="1">
        <text>Hydrolysis of terminal non-reducing alpha-L-rhamnose residues in alpha-L-rhamnosides.</text>
        <dbReference type="EC" id="3.2.1.40"/>
    </reaction>
</comment>
<keyword evidence="3 8" id="KW-0378">Hydrolase</keyword>
<dbReference type="InterPro" id="IPR013737">
    <property type="entry name" value="Bac_rhamnosid_N"/>
</dbReference>
<organism evidence="8 9">
    <name type="scientific">Parabacteroides segnis</name>
    <dbReference type="NCBI Taxonomy" id="2763058"/>
    <lineage>
        <taxon>Bacteria</taxon>
        <taxon>Pseudomonadati</taxon>
        <taxon>Bacteroidota</taxon>
        <taxon>Bacteroidia</taxon>
        <taxon>Bacteroidales</taxon>
        <taxon>Tannerellaceae</taxon>
        <taxon>Parabacteroides</taxon>
    </lineage>
</organism>
<dbReference type="Gene3D" id="1.50.10.10">
    <property type="match status" value="1"/>
</dbReference>
<dbReference type="Pfam" id="PF25788">
    <property type="entry name" value="Ig_Rha78A_N"/>
    <property type="match status" value="1"/>
</dbReference>
<feature type="domain" description="Alpha-L-rhamnosidase C-terminal" evidence="7">
    <location>
        <begin position="1102"/>
        <end position="1170"/>
    </location>
</feature>
<evidence type="ECO:0000313" key="8">
    <source>
        <dbReference type="EMBL" id="MBC5641327.1"/>
    </source>
</evidence>
<evidence type="ECO:0000259" key="5">
    <source>
        <dbReference type="Pfam" id="PF08531"/>
    </source>
</evidence>
<evidence type="ECO:0000256" key="1">
    <source>
        <dbReference type="ARBA" id="ARBA00001445"/>
    </source>
</evidence>
<dbReference type="InterPro" id="IPR035398">
    <property type="entry name" value="Bac_rhamnosid_C"/>
</dbReference>
<dbReference type="Gene3D" id="2.60.40.10">
    <property type="entry name" value="Immunoglobulins"/>
    <property type="match status" value="1"/>
</dbReference>
<keyword evidence="9" id="KW-1185">Reference proteome</keyword>
<dbReference type="EMBL" id="JACOOI010000001">
    <property type="protein sequence ID" value="MBC5641327.1"/>
    <property type="molecule type" value="Genomic_DNA"/>
</dbReference>